<reference evidence="2 3" key="1">
    <citation type="journal article" date="2023" name="Sci. Data">
        <title>Genome assembly of the Korean intertidal mud-creeper Batillaria attramentaria.</title>
        <authorList>
            <person name="Patra A.K."/>
            <person name="Ho P.T."/>
            <person name="Jun S."/>
            <person name="Lee S.J."/>
            <person name="Kim Y."/>
            <person name="Won Y.J."/>
        </authorList>
    </citation>
    <scope>NUCLEOTIDE SEQUENCE [LARGE SCALE GENOMIC DNA]</scope>
    <source>
        <strain evidence="2">Wonlab-2016</strain>
    </source>
</reference>
<dbReference type="Proteomes" id="UP001519460">
    <property type="component" value="Unassembled WGS sequence"/>
</dbReference>
<organism evidence="2 3">
    <name type="scientific">Batillaria attramentaria</name>
    <dbReference type="NCBI Taxonomy" id="370345"/>
    <lineage>
        <taxon>Eukaryota</taxon>
        <taxon>Metazoa</taxon>
        <taxon>Spiralia</taxon>
        <taxon>Lophotrochozoa</taxon>
        <taxon>Mollusca</taxon>
        <taxon>Gastropoda</taxon>
        <taxon>Caenogastropoda</taxon>
        <taxon>Sorbeoconcha</taxon>
        <taxon>Cerithioidea</taxon>
        <taxon>Batillariidae</taxon>
        <taxon>Batillaria</taxon>
    </lineage>
</organism>
<gene>
    <name evidence="2" type="ORF">BaRGS_00035454</name>
</gene>
<comment type="caution">
    <text evidence="2">The sequence shown here is derived from an EMBL/GenBank/DDBJ whole genome shotgun (WGS) entry which is preliminary data.</text>
</comment>
<dbReference type="AlphaFoldDB" id="A0ABD0JES0"/>
<dbReference type="EMBL" id="JACVVK020000474">
    <property type="protein sequence ID" value="KAK7473322.1"/>
    <property type="molecule type" value="Genomic_DNA"/>
</dbReference>
<keyword evidence="3" id="KW-1185">Reference proteome</keyword>
<evidence type="ECO:0000313" key="2">
    <source>
        <dbReference type="EMBL" id="KAK7473322.1"/>
    </source>
</evidence>
<accession>A0ABD0JES0</accession>
<feature type="compositionally biased region" description="Basic and acidic residues" evidence="1">
    <location>
        <begin position="1"/>
        <end position="20"/>
    </location>
</feature>
<evidence type="ECO:0000256" key="1">
    <source>
        <dbReference type="SAM" id="MobiDB-lite"/>
    </source>
</evidence>
<name>A0ABD0JES0_9CAEN</name>
<feature type="region of interest" description="Disordered" evidence="1">
    <location>
        <begin position="1"/>
        <end position="28"/>
    </location>
</feature>
<protein>
    <submittedName>
        <fullName evidence="2">Uncharacterized protein</fullName>
    </submittedName>
</protein>
<proteinExistence type="predicted"/>
<sequence length="113" mass="12237">MSGEPHHIDSRLSRSVDHSHSRGQACPFSCSRGLVYSSASRVQKVPETESSIDEDLRMISAPGAARSSDSSSRAVSSHLGREIILIVMNAFLGGEVGKEDSSHKRTEPKMVKD</sequence>
<evidence type="ECO:0000313" key="3">
    <source>
        <dbReference type="Proteomes" id="UP001519460"/>
    </source>
</evidence>